<reference evidence="2" key="1">
    <citation type="journal article" date="2020" name="Cell">
        <title>Large-Scale Comparative Analyses of Tick Genomes Elucidate Their Genetic Diversity and Vector Capacities.</title>
        <authorList>
            <consortium name="Tick Genome and Microbiome Consortium (TIGMIC)"/>
            <person name="Jia N."/>
            <person name="Wang J."/>
            <person name="Shi W."/>
            <person name="Du L."/>
            <person name="Sun Y."/>
            <person name="Zhan W."/>
            <person name="Jiang J.F."/>
            <person name="Wang Q."/>
            <person name="Zhang B."/>
            <person name="Ji P."/>
            <person name="Bell-Sakyi L."/>
            <person name="Cui X.M."/>
            <person name="Yuan T.T."/>
            <person name="Jiang B.G."/>
            <person name="Yang W.F."/>
            <person name="Lam T.T."/>
            <person name="Chang Q.C."/>
            <person name="Ding S.J."/>
            <person name="Wang X.J."/>
            <person name="Zhu J.G."/>
            <person name="Ruan X.D."/>
            <person name="Zhao L."/>
            <person name="Wei J.T."/>
            <person name="Ye R.Z."/>
            <person name="Que T.C."/>
            <person name="Du C.H."/>
            <person name="Zhou Y.H."/>
            <person name="Cheng J.X."/>
            <person name="Dai P.F."/>
            <person name="Guo W.B."/>
            <person name="Han X.H."/>
            <person name="Huang E.J."/>
            <person name="Li L.F."/>
            <person name="Wei W."/>
            <person name="Gao Y.C."/>
            <person name="Liu J.Z."/>
            <person name="Shao H.Z."/>
            <person name="Wang X."/>
            <person name="Wang C.C."/>
            <person name="Yang T.C."/>
            <person name="Huo Q.B."/>
            <person name="Li W."/>
            <person name="Chen H.Y."/>
            <person name="Chen S.E."/>
            <person name="Zhou L.G."/>
            <person name="Ni X.B."/>
            <person name="Tian J.H."/>
            <person name="Sheng Y."/>
            <person name="Liu T."/>
            <person name="Pan Y.S."/>
            <person name="Xia L.Y."/>
            <person name="Li J."/>
            <person name="Zhao F."/>
            <person name="Cao W.C."/>
        </authorList>
    </citation>
    <scope>NUCLEOTIDE SEQUENCE</scope>
    <source>
        <strain evidence="2">Rmic-2018</strain>
    </source>
</reference>
<keyword evidence="3" id="KW-1185">Reference proteome</keyword>
<dbReference type="EMBL" id="JABSTU010000005">
    <property type="protein sequence ID" value="KAH8030536.1"/>
    <property type="molecule type" value="Genomic_DNA"/>
</dbReference>
<dbReference type="Proteomes" id="UP000821866">
    <property type="component" value="Chromosome 3"/>
</dbReference>
<comment type="caution">
    <text evidence="2">The sequence shown here is derived from an EMBL/GenBank/DDBJ whole genome shotgun (WGS) entry which is preliminary data.</text>
</comment>
<sequence length="227" mass="25944">MHRFAIIDVPPKHDAAMVMVARLLTRRSPNRIPDVEARFHDRSVLFGSLVTYPMALFFGWSKFCVENRSRCWSFQMHNTRNAHSSNTVNHNARAVERFKMQRQRRSRYMAPKTEATGAHHTKLRRRACRAVSRRSRVSLRSQGASNVVVHRGAQGGERGTDDIDRCKRWRRRRRAQRDAGARRRGASSMATALPPPAVTKRCARWVPPCHVMRQHPGGFRGSPGAGD</sequence>
<evidence type="ECO:0000256" key="1">
    <source>
        <dbReference type="SAM" id="MobiDB-lite"/>
    </source>
</evidence>
<reference evidence="2" key="2">
    <citation type="submission" date="2021-09" db="EMBL/GenBank/DDBJ databases">
        <authorList>
            <person name="Jia N."/>
            <person name="Wang J."/>
            <person name="Shi W."/>
            <person name="Du L."/>
            <person name="Sun Y."/>
            <person name="Zhan W."/>
            <person name="Jiang J."/>
            <person name="Wang Q."/>
            <person name="Zhang B."/>
            <person name="Ji P."/>
            <person name="Sakyi L.B."/>
            <person name="Cui X."/>
            <person name="Yuan T."/>
            <person name="Jiang B."/>
            <person name="Yang W."/>
            <person name="Lam T.T.-Y."/>
            <person name="Chang Q."/>
            <person name="Ding S."/>
            <person name="Wang X."/>
            <person name="Zhu J."/>
            <person name="Ruan X."/>
            <person name="Zhao L."/>
            <person name="Wei J."/>
            <person name="Que T."/>
            <person name="Du C."/>
            <person name="Cheng J."/>
            <person name="Dai P."/>
            <person name="Han X."/>
            <person name="Huang E."/>
            <person name="Gao Y."/>
            <person name="Liu J."/>
            <person name="Shao H."/>
            <person name="Ye R."/>
            <person name="Li L."/>
            <person name="Wei W."/>
            <person name="Wang X."/>
            <person name="Wang C."/>
            <person name="Huo Q."/>
            <person name="Li W."/>
            <person name="Guo W."/>
            <person name="Chen H."/>
            <person name="Chen S."/>
            <person name="Zhou L."/>
            <person name="Zhou L."/>
            <person name="Ni X."/>
            <person name="Tian J."/>
            <person name="Zhou Y."/>
            <person name="Sheng Y."/>
            <person name="Liu T."/>
            <person name="Pan Y."/>
            <person name="Xia L."/>
            <person name="Li J."/>
            <person name="Zhao F."/>
            <person name="Cao W."/>
        </authorList>
    </citation>
    <scope>NUCLEOTIDE SEQUENCE</scope>
    <source>
        <strain evidence="2">Rmic-2018</strain>
        <tissue evidence="2">Larvae</tissue>
    </source>
</reference>
<proteinExistence type="predicted"/>
<gene>
    <name evidence="2" type="ORF">HPB51_008181</name>
</gene>
<accession>A0A9J6E8T4</accession>
<protein>
    <submittedName>
        <fullName evidence="2">Uncharacterized protein</fullName>
    </submittedName>
</protein>
<dbReference type="AlphaFoldDB" id="A0A9J6E8T4"/>
<name>A0A9J6E8T4_RHIMP</name>
<evidence type="ECO:0000313" key="2">
    <source>
        <dbReference type="EMBL" id="KAH8030536.1"/>
    </source>
</evidence>
<evidence type="ECO:0000313" key="3">
    <source>
        <dbReference type="Proteomes" id="UP000821866"/>
    </source>
</evidence>
<feature type="region of interest" description="Disordered" evidence="1">
    <location>
        <begin position="100"/>
        <end position="125"/>
    </location>
</feature>
<feature type="region of interest" description="Disordered" evidence="1">
    <location>
        <begin position="170"/>
        <end position="193"/>
    </location>
</feature>
<organism evidence="2 3">
    <name type="scientific">Rhipicephalus microplus</name>
    <name type="common">Cattle tick</name>
    <name type="synonym">Boophilus microplus</name>
    <dbReference type="NCBI Taxonomy" id="6941"/>
    <lineage>
        <taxon>Eukaryota</taxon>
        <taxon>Metazoa</taxon>
        <taxon>Ecdysozoa</taxon>
        <taxon>Arthropoda</taxon>
        <taxon>Chelicerata</taxon>
        <taxon>Arachnida</taxon>
        <taxon>Acari</taxon>
        <taxon>Parasitiformes</taxon>
        <taxon>Ixodida</taxon>
        <taxon>Ixodoidea</taxon>
        <taxon>Ixodidae</taxon>
        <taxon>Rhipicephalinae</taxon>
        <taxon>Rhipicephalus</taxon>
        <taxon>Boophilus</taxon>
    </lineage>
</organism>